<evidence type="ECO:0000313" key="1">
    <source>
        <dbReference type="EMBL" id="OMO50676.1"/>
    </source>
</evidence>
<reference evidence="2" key="1">
    <citation type="submission" date="2013-09" db="EMBL/GenBank/DDBJ databases">
        <title>Corchorus olitorius genome sequencing.</title>
        <authorList>
            <person name="Alam M."/>
            <person name="Haque M.S."/>
            <person name="Islam M.S."/>
            <person name="Emdad E.M."/>
            <person name="Islam M.M."/>
            <person name="Ahmed B."/>
            <person name="Halim A."/>
            <person name="Hossen Q.M.M."/>
            <person name="Hossain M.Z."/>
            <person name="Ahmed R."/>
            <person name="Khan M.M."/>
            <person name="Islam R."/>
            <person name="Rashid M.M."/>
            <person name="Khan S.A."/>
            <person name="Rahman M.S."/>
            <person name="Alam M."/>
            <person name="Yahiya A.S."/>
            <person name="Khan M.S."/>
            <person name="Azam M.S."/>
            <person name="Haque T."/>
            <person name="Lashkar M.Z.H."/>
            <person name="Akhand A.I."/>
            <person name="Morshed G."/>
            <person name="Roy S."/>
            <person name="Uddin K.S."/>
            <person name="Rabeya T."/>
            <person name="Hossain A.S."/>
            <person name="Chowdhury A."/>
            <person name="Snigdha A.R."/>
            <person name="Mortoza M.S."/>
            <person name="Matin S.A."/>
            <person name="Hoque S.M.E."/>
            <person name="Islam M.K."/>
            <person name="Roy D.K."/>
            <person name="Haider R."/>
            <person name="Moosa M.M."/>
            <person name="Elias S.M."/>
            <person name="Hasan A.M."/>
            <person name="Jahan S."/>
            <person name="Shafiuddin M."/>
            <person name="Mahmood N."/>
            <person name="Shommy N.S."/>
        </authorList>
    </citation>
    <scope>NUCLEOTIDE SEQUENCE [LARGE SCALE GENOMIC DNA]</scope>
    <source>
        <strain evidence="2">cv. O-4</strain>
    </source>
</reference>
<accession>A0A1R3FY38</accession>
<proteinExistence type="predicted"/>
<protein>
    <submittedName>
        <fullName evidence="1">Transposase, Ptta/En/Spm, plant</fullName>
    </submittedName>
</protein>
<dbReference type="InterPro" id="IPR004252">
    <property type="entry name" value="Probable_transposase_24"/>
</dbReference>
<keyword evidence="2" id="KW-1185">Reference proteome</keyword>
<dbReference type="EMBL" id="AWUE01024451">
    <property type="protein sequence ID" value="OMO50676.1"/>
    <property type="molecule type" value="Genomic_DNA"/>
</dbReference>
<gene>
    <name evidence="1" type="ORF">COLO4_37937</name>
</gene>
<evidence type="ECO:0000313" key="2">
    <source>
        <dbReference type="Proteomes" id="UP000187203"/>
    </source>
</evidence>
<dbReference type="AlphaFoldDB" id="A0A1R3FY38"/>
<organism evidence="1 2">
    <name type="scientific">Corchorus olitorius</name>
    <dbReference type="NCBI Taxonomy" id="93759"/>
    <lineage>
        <taxon>Eukaryota</taxon>
        <taxon>Viridiplantae</taxon>
        <taxon>Streptophyta</taxon>
        <taxon>Embryophyta</taxon>
        <taxon>Tracheophyta</taxon>
        <taxon>Spermatophyta</taxon>
        <taxon>Magnoliopsida</taxon>
        <taxon>eudicotyledons</taxon>
        <taxon>Gunneridae</taxon>
        <taxon>Pentapetalae</taxon>
        <taxon>rosids</taxon>
        <taxon>malvids</taxon>
        <taxon>Malvales</taxon>
        <taxon>Malvaceae</taxon>
        <taxon>Grewioideae</taxon>
        <taxon>Apeibeae</taxon>
        <taxon>Corchorus</taxon>
    </lineage>
</organism>
<dbReference type="Pfam" id="PF03004">
    <property type="entry name" value="Transposase_24"/>
    <property type="match status" value="1"/>
</dbReference>
<sequence>MRNKQFIKHRYHKMRNNNPWILLKDESDEELTPEILEEQLEVAKTWILKNISRKWRHWKNCLKSTGFDPSKTVDEMVEANRIYGGYIAEISIINQENRLKLDESLIAQEQSHLLESWRRSKAPNGIPPSHAEMYIMSRAKEDGTLVCNKATEIVEKMKMHMNESGNSSYEQELSWENNVYSKVKGPEKKGVFVAKAIYLLHPPNQDHQPNEVKSTFLRKMPVTSW</sequence>
<name>A0A1R3FY38_9ROSI</name>
<comment type="caution">
    <text evidence="1">The sequence shown here is derived from an EMBL/GenBank/DDBJ whole genome shotgun (WGS) entry which is preliminary data.</text>
</comment>
<dbReference type="Proteomes" id="UP000187203">
    <property type="component" value="Unassembled WGS sequence"/>
</dbReference>